<feature type="transmembrane region" description="Helical" evidence="8">
    <location>
        <begin position="221"/>
        <end position="240"/>
    </location>
</feature>
<evidence type="ECO:0000256" key="1">
    <source>
        <dbReference type="ARBA" id="ARBA00004141"/>
    </source>
</evidence>
<evidence type="ECO:0000256" key="4">
    <source>
        <dbReference type="ARBA" id="ARBA00022679"/>
    </source>
</evidence>
<dbReference type="InterPro" id="IPR026046">
    <property type="entry name" value="UBIAD1"/>
</dbReference>
<dbReference type="Pfam" id="PF01040">
    <property type="entry name" value="UbiA"/>
    <property type="match status" value="1"/>
</dbReference>
<keyword evidence="4 8" id="KW-0808">Transferase</keyword>
<comment type="similarity">
    <text evidence="8">Belongs to the MenA family. Type 1 subfamily.</text>
</comment>
<evidence type="ECO:0000313" key="10">
    <source>
        <dbReference type="EMBL" id="MBM6699789.1"/>
    </source>
</evidence>
<accession>A0A938WWY2</accession>
<dbReference type="NCBIfam" id="TIGR00751">
    <property type="entry name" value="menA"/>
    <property type="match status" value="1"/>
</dbReference>
<comment type="caution">
    <text evidence="10">The sequence shown here is derived from an EMBL/GenBank/DDBJ whole genome shotgun (WGS) entry which is preliminary data.</text>
</comment>
<dbReference type="GO" id="GO:0009234">
    <property type="term" value="P:menaquinone biosynthetic process"/>
    <property type="evidence" value="ECO:0007669"/>
    <property type="project" value="UniProtKB-UniRule"/>
</dbReference>
<keyword evidence="11" id="KW-1185">Reference proteome</keyword>
<dbReference type="EC" id="2.5.1.74" evidence="8 9"/>
<keyword evidence="2 8" id="KW-0474">Menaquinone biosynthesis</keyword>
<dbReference type="EMBL" id="JACLYU010000008">
    <property type="protein sequence ID" value="MBM6699789.1"/>
    <property type="molecule type" value="Genomic_DNA"/>
</dbReference>
<sequence length="359" mass="36650">MDARMWVSGAWPRTLPASVAPVLMGAACAWMDVRTQQRQCATNPGAATLWNAYGGTTPFPACSDSFIGGAAWFWTYVPLCLAVAIALQVAVNYANDYSDGIRGTDDGRAAAADGGPTPPSAAAPARLVASGVPPRNVLRAAGIAAAVACVAGLAVVVLSGVWALLAVGVASLIAGWCYTGGKHPYGYAGLGEPFVFVFFGPVAVVGTYLAMVGSLGGTAGATLPLAAATAGLDAVALLMVNNLRDIPADRTHGKRTYAVRVGYAAAKRTLAVVILISILLSLWGCSGKVLYVFGMRVGWLPPAVPLGVVLVAGAAPLVVALRRDDLRRALPAVSLFALVTAVCWVAACLGQGAYVVSLP</sequence>
<feature type="transmembrane region" description="Helical" evidence="8">
    <location>
        <begin position="261"/>
        <end position="283"/>
    </location>
</feature>
<feature type="transmembrane region" description="Helical" evidence="8">
    <location>
        <begin position="193"/>
        <end position="215"/>
    </location>
</feature>
<comment type="catalytic activity">
    <reaction evidence="8">
        <text>an all-trans-polyprenyl diphosphate + 1,4-dihydroxy-2-naphthoate + H(+) = a 2-demethylmenaquinol + CO2 + diphosphate</text>
        <dbReference type="Rhea" id="RHEA:26478"/>
        <dbReference type="Rhea" id="RHEA-COMP:9563"/>
        <dbReference type="Rhea" id="RHEA-COMP:9564"/>
        <dbReference type="ChEBI" id="CHEBI:11173"/>
        <dbReference type="ChEBI" id="CHEBI:15378"/>
        <dbReference type="ChEBI" id="CHEBI:16526"/>
        <dbReference type="ChEBI" id="CHEBI:33019"/>
        <dbReference type="ChEBI" id="CHEBI:55437"/>
        <dbReference type="ChEBI" id="CHEBI:58914"/>
        <dbReference type="EC" id="2.5.1.74"/>
    </reaction>
</comment>
<dbReference type="GO" id="GO:0042371">
    <property type="term" value="P:vitamin K biosynthetic process"/>
    <property type="evidence" value="ECO:0007669"/>
    <property type="project" value="TreeGrafter"/>
</dbReference>
<evidence type="ECO:0000256" key="2">
    <source>
        <dbReference type="ARBA" id="ARBA00022428"/>
    </source>
</evidence>
<feature type="transmembrane region" description="Helical" evidence="8">
    <location>
        <begin position="161"/>
        <end position="181"/>
    </location>
</feature>
<evidence type="ECO:0000256" key="8">
    <source>
        <dbReference type="HAMAP-Rule" id="MF_01937"/>
    </source>
</evidence>
<keyword evidence="6 8" id="KW-1133">Transmembrane helix</keyword>
<dbReference type="GO" id="GO:0046428">
    <property type="term" value="F:1,4-dihydroxy-2-naphthoate polyprenyltransferase activity"/>
    <property type="evidence" value="ECO:0007669"/>
    <property type="project" value="UniProtKB-UniRule"/>
</dbReference>
<dbReference type="PROSITE" id="PS51257">
    <property type="entry name" value="PROKAR_LIPOPROTEIN"/>
    <property type="match status" value="1"/>
</dbReference>
<dbReference type="Proteomes" id="UP000718821">
    <property type="component" value="Unassembled WGS sequence"/>
</dbReference>
<dbReference type="PANTHER" id="PTHR13929">
    <property type="entry name" value="1,4-DIHYDROXY-2-NAPHTHOATE OCTAPRENYLTRANSFERASE"/>
    <property type="match status" value="1"/>
</dbReference>
<dbReference type="PIRSF" id="PIRSF005355">
    <property type="entry name" value="UBIAD1"/>
    <property type="match status" value="1"/>
</dbReference>
<protein>
    <recommendedName>
        <fullName evidence="8 9">1,4-dihydroxy-2-naphthoate octaprenyltransferase</fullName>
        <shortName evidence="8">DHNA-octaprenyltransferase</shortName>
        <ecNumber evidence="8 9">2.5.1.74</ecNumber>
    </recommendedName>
</protein>
<gene>
    <name evidence="8 10" type="primary">menA</name>
    <name evidence="10" type="ORF">H7U32_05565</name>
</gene>
<dbReference type="InterPro" id="IPR000537">
    <property type="entry name" value="UbiA_prenyltransferase"/>
</dbReference>
<comment type="subcellular location">
    <subcellularLocation>
        <location evidence="8">Cell membrane</location>
        <topology evidence="8">Multi-pass membrane protein</topology>
    </subcellularLocation>
    <subcellularLocation>
        <location evidence="1">Membrane</location>
        <topology evidence="1">Multi-pass membrane protein</topology>
    </subcellularLocation>
</comment>
<keyword evidence="5 8" id="KW-0812">Transmembrane</keyword>
<dbReference type="InterPro" id="IPR004657">
    <property type="entry name" value="MenA"/>
</dbReference>
<comment type="function">
    <text evidence="8">Conversion of 1,4-dihydroxy-2-naphthoate (DHNA) to demethylmenaquinone (DMK).</text>
</comment>
<keyword evidence="3 8" id="KW-1003">Cell membrane</keyword>
<reference evidence="10" key="1">
    <citation type="submission" date="2020-08" db="EMBL/GenBank/DDBJ databases">
        <authorList>
            <person name="Cejkova D."/>
            <person name="Kubasova T."/>
            <person name="Jahodarova E."/>
            <person name="Rychlik I."/>
        </authorList>
    </citation>
    <scope>NUCLEOTIDE SEQUENCE</scope>
    <source>
        <strain evidence="10">An836</strain>
    </source>
</reference>
<organism evidence="10 11">
    <name type="scientific">Bifidobacterium pullorum subsp. saeculare</name>
    <dbReference type="NCBI Taxonomy" id="78257"/>
    <lineage>
        <taxon>Bacteria</taxon>
        <taxon>Bacillati</taxon>
        <taxon>Actinomycetota</taxon>
        <taxon>Actinomycetes</taxon>
        <taxon>Bifidobacteriales</taxon>
        <taxon>Bifidobacteriaceae</taxon>
        <taxon>Bifidobacterium</taxon>
    </lineage>
</organism>
<evidence type="ECO:0000256" key="6">
    <source>
        <dbReference type="ARBA" id="ARBA00022989"/>
    </source>
</evidence>
<dbReference type="GO" id="GO:0005886">
    <property type="term" value="C:plasma membrane"/>
    <property type="evidence" value="ECO:0007669"/>
    <property type="project" value="UniProtKB-SubCell"/>
</dbReference>
<evidence type="ECO:0000256" key="9">
    <source>
        <dbReference type="NCBIfam" id="TIGR00751"/>
    </source>
</evidence>
<dbReference type="AlphaFoldDB" id="A0A938WWY2"/>
<evidence type="ECO:0000256" key="3">
    <source>
        <dbReference type="ARBA" id="ARBA00022475"/>
    </source>
</evidence>
<feature type="transmembrane region" description="Helical" evidence="8">
    <location>
        <begin position="333"/>
        <end position="356"/>
    </location>
</feature>
<feature type="transmembrane region" description="Helical" evidence="8">
    <location>
        <begin position="303"/>
        <end position="321"/>
    </location>
</feature>
<dbReference type="PANTHER" id="PTHR13929:SF0">
    <property type="entry name" value="UBIA PRENYLTRANSFERASE DOMAIN-CONTAINING PROTEIN 1"/>
    <property type="match status" value="1"/>
</dbReference>
<evidence type="ECO:0000256" key="7">
    <source>
        <dbReference type="ARBA" id="ARBA00023136"/>
    </source>
</evidence>
<feature type="transmembrane region" description="Helical" evidence="8">
    <location>
        <begin position="73"/>
        <end position="94"/>
    </location>
</feature>
<proteinExistence type="inferred from homology"/>
<dbReference type="RefSeq" id="WP_204468796.1">
    <property type="nucleotide sequence ID" value="NZ_JACLYU010000008.1"/>
</dbReference>
<name>A0A938WWY2_9BIFI</name>
<comment type="pathway">
    <text evidence="8">Quinol/quinone metabolism; menaquinone biosynthesis; menaquinol from 1,4-dihydroxy-2-naphthoate: step 1/2.</text>
</comment>
<evidence type="ECO:0000313" key="11">
    <source>
        <dbReference type="Proteomes" id="UP000718821"/>
    </source>
</evidence>
<keyword evidence="7 8" id="KW-0472">Membrane</keyword>
<dbReference type="HAMAP" id="MF_01937">
    <property type="entry name" value="MenA_1"/>
    <property type="match status" value="1"/>
</dbReference>
<reference evidence="10" key="2">
    <citation type="journal article" date="2021" name="Sci. Rep.">
        <title>The distribution of antibiotic resistance genes in chicken gut microbiota commensals.</title>
        <authorList>
            <person name="Juricova H."/>
            <person name="Matiasovicova J."/>
            <person name="Kubasova T."/>
            <person name="Cejkova D."/>
            <person name="Rychlik I."/>
        </authorList>
    </citation>
    <scope>NUCLEOTIDE SEQUENCE</scope>
    <source>
        <strain evidence="10">An836</strain>
    </source>
</reference>
<feature type="transmembrane region" description="Helical" evidence="8">
    <location>
        <begin position="136"/>
        <end position="155"/>
    </location>
</feature>
<dbReference type="CDD" id="cd13962">
    <property type="entry name" value="PT_UbiA_UBIAD1"/>
    <property type="match status" value="1"/>
</dbReference>
<evidence type="ECO:0000256" key="5">
    <source>
        <dbReference type="ARBA" id="ARBA00022692"/>
    </source>
</evidence>